<dbReference type="AlphaFoldDB" id="A0A9D2NIK5"/>
<evidence type="ECO:0000313" key="4">
    <source>
        <dbReference type="Proteomes" id="UP000823891"/>
    </source>
</evidence>
<comment type="caution">
    <text evidence="3">The sequence shown here is derived from an EMBL/GenBank/DDBJ whole genome shotgun (WGS) entry which is preliminary data.</text>
</comment>
<protein>
    <submittedName>
        <fullName evidence="3">DUF3850 domain-containing protein</fullName>
    </submittedName>
</protein>
<sequence>MRNSKFNLTEIMNNRSLRRERDQVDGQITIQDWLEWKEDIRNRLQETSENFIVIGYRLKQMRESRMYEQEGYRSLSEFAGREYNLSRSVVTRLIQINDRFSENGNSMELKAEYRNYGFAKLQEMLYLTDEELEEVTDDMTMREIRAIRTERDEPKPEEEPKSAKAGGDDPKESEPHERKEIASPQQDDDWKEQKPEPKPIEPPPRDAVYREKIGKTMLAEITEGSRRYLILKMRHKYRVENTLILMECFKGRRTGKIVEIKITHMTDDSGGLIPGYCVLGFEGYTEATEEVREEGED</sequence>
<feature type="domain" description="DUF3850" evidence="2">
    <location>
        <begin position="212"/>
        <end position="281"/>
    </location>
</feature>
<gene>
    <name evidence="3" type="ORF">H9761_17085</name>
</gene>
<organism evidence="3 4">
    <name type="scientific">Candidatus Eisenbergiella merdavium</name>
    <dbReference type="NCBI Taxonomy" id="2838551"/>
    <lineage>
        <taxon>Bacteria</taxon>
        <taxon>Bacillati</taxon>
        <taxon>Bacillota</taxon>
        <taxon>Clostridia</taxon>
        <taxon>Lachnospirales</taxon>
        <taxon>Lachnospiraceae</taxon>
        <taxon>Eisenbergiella</taxon>
    </lineage>
</organism>
<proteinExistence type="predicted"/>
<reference evidence="3" key="2">
    <citation type="submission" date="2021-04" db="EMBL/GenBank/DDBJ databases">
        <authorList>
            <person name="Gilroy R."/>
        </authorList>
    </citation>
    <scope>NUCLEOTIDE SEQUENCE</scope>
    <source>
        <strain evidence="3">USAMLcec2-132</strain>
    </source>
</reference>
<evidence type="ECO:0000313" key="3">
    <source>
        <dbReference type="EMBL" id="HJC25385.1"/>
    </source>
</evidence>
<reference evidence="3" key="1">
    <citation type="journal article" date="2021" name="PeerJ">
        <title>Extensive microbial diversity within the chicken gut microbiome revealed by metagenomics and culture.</title>
        <authorList>
            <person name="Gilroy R."/>
            <person name="Ravi A."/>
            <person name="Getino M."/>
            <person name="Pursley I."/>
            <person name="Horton D.L."/>
            <person name="Alikhan N.F."/>
            <person name="Baker D."/>
            <person name="Gharbi K."/>
            <person name="Hall N."/>
            <person name="Watson M."/>
            <person name="Adriaenssens E.M."/>
            <person name="Foster-Nyarko E."/>
            <person name="Jarju S."/>
            <person name="Secka A."/>
            <person name="Antonio M."/>
            <person name="Oren A."/>
            <person name="Chaudhuri R.R."/>
            <person name="La Ragione R."/>
            <person name="Hildebrand F."/>
            <person name="Pallen M.J."/>
        </authorList>
    </citation>
    <scope>NUCLEOTIDE SEQUENCE</scope>
    <source>
        <strain evidence="3">USAMLcec2-132</strain>
    </source>
</reference>
<evidence type="ECO:0000256" key="1">
    <source>
        <dbReference type="SAM" id="MobiDB-lite"/>
    </source>
</evidence>
<name>A0A9D2NIK5_9FIRM</name>
<feature type="compositionally biased region" description="Basic and acidic residues" evidence="1">
    <location>
        <begin position="147"/>
        <end position="181"/>
    </location>
</feature>
<feature type="compositionally biased region" description="Basic and acidic residues" evidence="1">
    <location>
        <begin position="191"/>
        <end position="207"/>
    </location>
</feature>
<evidence type="ECO:0000259" key="2">
    <source>
        <dbReference type="Pfam" id="PF12961"/>
    </source>
</evidence>
<accession>A0A9D2NIK5</accession>
<dbReference type="EMBL" id="DWWS01000065">
    <property type="protein sequence ID" value="HJC25385.1"/>
    <property type="molecule type" value="Genomic_DNA"/>
</dbReference>
<dbReference type="Proteomes" id="UP000823891">
    <property type="component" value="Unassembled WGS sequence"/>
</dbReference>
<dbReference type="Gene3D" id="2.30.130.30">
    <property type="entry name" value="Hypothetical protein"/>
    <property type="match status" value="1"/>
</dbReference>
<dbReference type="InterPro" id="IPR039440">
    <property type="entry name" value="DUF3850"/>
</dbReference>
<feature type="region of interest" description="Disordered" evidence="1">
    <location>
        <begin position="147"/>
        <end position="207"/>
    </location>
</feature>
<dbReference type="Pfam" id="PF12961">
    <property type="entry name" value="DUF3850"/>
    <property type="match status" value="1"/>
</dbReference>